<dbReference type="NCBIfam" id="TIGR02104">
    <property type="entry name" value="pulA_typeI"/>
    <property type="match status" value="1"/>
</dbReference>
<evidence type="ECO:0000313" key="11">
    <source>
        <dbReference type="EMBL" id="EMC23696.1"/>
    </source>
</evidence>
<dbReference type="AlphaFoldDB" id="A0A829BMA8"/>
<evidence type="ECO:0000256" key="8">
    <source>
        <dbReference type="ARBA" id="ARBA00029618"/>
    </source>
</evidence>
<evidence type="ECO:0000256" key="5">
    <source>
        <dbReference type="ARBA" id="ARBA00023295"/>
    </source>
</evidence>
<dbReference type="CDD" id="cd10315">
    <property type="entry name" value="CBM41_pullulanase"/>
    <property type="match status" value="1"/>
</dbReference>
<evidence type="ECO:0000313" key="12">
    <source>
        <dbReference type="Proteomes" id="UP000011676"/>
    </source>
</evidence>
<dbReference type="Gene3D" id="3.20.20.80">
    <property type="entry name" value="Glycosidases"/>
    <property type="match status" value="1"/>
</dbReference>
<dbReference type="GO" id="GO:0005975">
    <property type="term" value="P:carbohydrate metabolic process"/>
    <property type="evidence" value="ECO:0007669"/>
    <property type="project" value="InterPro"/>
</dbReference>
<reference evidence="11 12" key="1">
    <citation type="journal article" date="2013" name="Mol. Biol. Evol.">
        <title>Evolutionary and population genomics of the cavity causing bacteria Streptococcus mutans.</title>
        <authorList>
            <person name="Cornejo O.E."/>
            <person name="Lefebure T."/>
            <person name="Pavinski Bitar P.D."/>
            <person name="Lang P."/>
            <person name="Richards V.P."/>
            <person name="Eilertson K."/>
            <person name="Do T."/>
            <person name="Beighton D."/>
            <person name="Zeng L."/>
            <person name="Ahn S.J."/>
            <person name="Burne R.A."/>
            <person name="Siepel A."/>
            <person name="Bustamante C.D."/>
            <person name="Stanhope M.J."/>
        </authorList>
    </citation>
    <scope>NUCLEOTIDE SEQUENCE [LARGE SCALE GENOMIC DNA]</scope>
    <source>
        <strain evidence="11 12">SM6</strain>
    </source>
</reference>
<accession>A0A829BMA8</accession>
<feature type="domain" description="Glycosyl hydrolase family 13 catalytic" evidence="10">
    <location>
        <begin position="273"/>
        <end position="661"/>
    </location>
</feature>
<evidence type="ECO:0000256" key="3">
    <source>
        <dbReference type="ARBA" id="ARBA00022801"/>
    </source>
</evidence>
<dbReference type="InterPro" id="IPR011840">
    <property type="entry name" value="PulA_typeI"/>
</dbReference>
<dbReference type="InterPro" id="IPR005323">
    <property type="entry name" value="CBM41_pullulanase"/>
</dbReference>
<evidence type="ECO:0000256" key="7">
    <source>
        <dbReference type="ARBA" id="ARBA00024062"/>
    </source>
</evidence>
<dbReference type="Proteomes" id="UP000011676">
    <property type="component" value="Unassembled WGS sequence"/>
</dbReference>
<dbReference type="InterPro" id="IPR013784">
    <property type="entry name" value="Carb-bd-like_fold"/>
</dbReference>
<dbReference type="InterPro" id="IPR006047">
    <property type="entry name" value="GH13_cat_dom"/>
</dbReference>
<dbReference type="SMART" id="SM00642">
    <property type="entry name" value="Aamy"/>
    <property type="match status" value="1"/>
</dbReference>
<dbReference type="SUPFAM" id="SSF51445">
    <property type="entry name" value="(Trans)glycosidases"/>
    <property type="match status" value="1"/>
</dbReference>
<dbReference type="Gene3D" id="2.60.40.1110">
    <property type="match status" value="1"/>
</dbReference>
<dbReference type="InterPro" id="IPR013783">
    <property type="entry name" value="Ig-like_fold"/>
</dbReference>
<dbReference type="InterPro" id="IPR014756">
    <property type="entry name" value="Ig_E-set"/>
</dbReference>
<organism evidence="11 12">
    <name type="scientific">Streptococcus mutans SM6</name>
    <dbReference type="NCBI Taxonomy" id="857119"/>
    <lineage>
        <taxon>Bacteria</taxon>
        <taxon>Bacillati</taxon>
        <taxon>Bacillota</taxon>
        <taxon>Bacilli</taxon>
        <taxon>Lactobacillales</taxon>
        <taxon>Streptococcaceae</taxon>
        <taxon>Streptococcus</taxon>
    </lineage>
</organism>
<dbReference type="Pfam" id="PF02922">
    <property type="entry name" value="CBM_48"/>
    <property type="match status" value="1"/>
</dbReference>
<dbReference type="InterPro" id="IPR017853">
    <property type="entry name" value="GH"/>
</dbReference>
<dbReference type="Gene3D" id="2.60.40.10">
    <property type="entry name" value="Immunoglobulins"/>
    <property type="match status" value="1"/>
</dbReference>
<keyword evidence="2" id="KW-0732">Signal</keyword>
<evidence type="ECO:0000256" key="6">
    <source>
        <dbReference type="ARBA" id="ARBA00023965"/>
    </source>
</evidence>
<dbReference type="SUPFAM" id="SSF81296">
    <property type="entry name" value="E set domains"/>
    <property type="match status" value="1"/>
</dbReference>
<evidence type="ECO:0000256" key="1">
    <source>
        <dbReference type="ARBA" id="ARBA00008061"/>
    </source>
</evidence>
<gene>
    <name evidence="11" type="ORF">SMU82_06229</name>
</gene>
<dbReference type="EC" id="3.2.1.41" evidence="7"/>
<dbReference type="Pfam" id="PF00128">
    <property type="entry name" value="Alpha-amylase"/>
    <property type="match status" value="1"/>
</dbReference>
<dbReference type="RefSeq" id="WP_002283876.1">
    <property type="nucleotide sequence ID" value="NZ_AHSR01000026.1"/>
</dbReference>
<name>A0A829BMA8_STRMG</name>
<keyword evidence="3" id="KW-0378">Hydrolase</keyword>
<comment type="catalytic activity">
    <reaction evidence="6">
        <text>Hydrolysis of (1-&gt;6)-alpha-D-glucosidic linkages in pullulan, amylopectin and glycogen, and in the alpha- and beta-limit dextrins of amylopectin and glycogen.</text>
        <dbReference type="EC" id="3.2.1.41"/>
    </reaction>
</comment>
<dbReference type="CDD" id="cd11341">
    <property type="entry name" value="AmyAc_Pullulanase_LD-like"/>
    <property type="match status" value="1"/>
</dbReference>
<comment type="similarity">
    <text evidence="1">Belongs to the glycosyl hydrolase 13 family.</text>
</comment>
<evidence type="ECO:0000259" key="10">
    <source>
        <dbReference type="SMART" id="SM00642"/>
    </source>
</evidence>
<dbReference type="GO" id="GO:0030246">
    <property type="term" value="F:carbohydrate binding"/>
    <property type="evidence" value="ECO:0007669"/>
    <property type="project" value="InterPro"/>
</dbReference>
<sequence length="771" mass="88854">MKHTVVVHYHSNTENYFEFSLWQWQSGQMGRDASFSRFDNFGIVGNLVYESDTFQSQVYLIVKNADWSVRTPDFSINCNPGLSKSEVWIVQGDDTLYYSWQAAVASHAYNQRQPHAFDMAVNSKRFDYEWGFQGWLGFSYQEDKTEFRLWAPTARRVELIIYSSTGEKSSVLKVLKMKRGENRTPDDHTKNTHGVWERTVEGDLNYHAYRYRVYYRRRIFRDTRDPYSIAVTADGKRSVVIADTDLIPEGFKVKHRQEASWRLSNPNQAVIAEMHIRDFSKSETSGVRHENRGKFLGAFETGTKNLYGDQTSFDYLKSLGINYVQLQPVFDHHQTFNEDGSYAYNWGYDPENYNVPEASFASNPHAPTTRILELKQLVQAYHDAGIGVIMDVVYNHTYSSTDSAFQLAVPDYYYRMNHDGSLQNGSGCGNETASEKEMFRKYMIDSILYWIQAYNIDGFRFDLMGLHDVETMNAIRQAVDAIDPNILLYGEGWDMGIGLMPEDKAKKDNAYQMPRIGFFNDDVRNAIKGAEVYGDFKRGFVSGEPTENKIAKGMLGSDELSSYLIPNQVLNYVEAHDNYNLNDLLMELHPEDDKTTHIKRVELANSLGILMQGMAFIELGQEFLRTKLFPTGPDGELTHADKERAMNSYNAPDEVNQIDWDNVTLYKSTVNFVKELIRLKTQEEAFSYQTYEDIRKHVYVESAEYGSGLVIVSISSHDKIFKLIFNVSEKNAKIDMTQDEKYDIMLTNIKRFHKLSGQLENLTATVFELKK</sequence>
<dbReference type="EMBL" id="AHSR01000026">
    <property type="protein sequence ID" value="EMC23696.1"/>
    <property type="molecule type" value="Genomic_DNA"/>
</dbReference>
<evidence type="ECO:0000256" key="9">
    <source>
        <dbReference type="ARBA" id="ARBA00031076"/>
    </source>
</evidence>
<keyword evidence="5" id="KW-0326">Glycosidase</keyword>
<keyword evidence="4" id="KW-0106">Calcium</keyword>
<dbReference type="PANTHER" id="PTHR43002">
    <property type="entry name" value="GLYCOGEN DEBRANCHING ENZYME"/>
    <property type="match status" value="1"/>
</dbReference>
<dbReference type="InterPro" id="IPR004193">
    <property type="entry name" value="Glyco_hydro_13_N"/>
</dbReference>
<dbReference type="CDD" id="cd02860">
    <property type="entry name" value="E_set_Pullulanase"/>
    <property type="match status" value="1"/>
</dbReference>
<protein>
    <recommendedName>
        <fullName evidence="7">pullulanase</fullName>
        <ecNumber evidence="7">3.2.1.41</ecNumber>
    </recommendedName>
    <alternativeName>
        <fullName evidence="8">Alpha-dextrin endo-1,6-alpha-glucosidase</fullName>
    </alternativeName>
    <alternativeName>
        <fullName evidence="9">Pullulan 6-glucanohydrolase</fullName>
    </alternativeName>
</protein>
<dbReference type="Pfam" id="PF03714">
    <property type="entry name" value="PUD"/>
    <property type="match status" value="1"/>
</dbReference>
<dbReference type="SUPFAM" id="SSF49452">
    <property type="entry name" value="Starch-binding domain-like"/>
    <property type="match status" value="1"/>
</dbReference>
<evidence type="ECO:0000256" key="2">
    <source>
        <dbReference type="ARBA" id="ARBA00022729"/>
    </source>
</evidence>
<proteinExistence type="inferred from homology"/>
<comment type="caution">
    <text evidence="11">The sequence shown here is derived from an EMBL/GenBank/DDBJ whole genome shotgun (WGS) entry which is preliminary data.</text>
</comment>
<dbReference type="GO" id="GO:0051060">
    <property type="term" value="F:pullulanase activity"/>
    <property type="evidence" value="ECO:0007669"/>
    <property type="project" value="UniProtKB-EC"/>
</dbReference>
<evidence type="ECO:0000256" key="4">
    <source>
        <dbReference type="ARBA" id="ARBA00022837"/>
    </source>
</evidence>